<dbReference type="PANTHER" id="PTHR38074:SF1">
    <property type="entry name" value="ALTERED INHERITANCE OF MITOCHONDRIA PROTEIN 24, MITOCHONDRIAL"/>
    <property type="match status" value="1"/>
</dbReference>
<dbReference type="EMBL" id="KV919037">
    <property type="protein sequence ID" value="OSX72811.1"/>
    <property type="molecule type" value="Genomic_DNA"/>
</dbReference>
<reference evidence="1 2" key="1">
    <citation type="submission" date="2017-03" db="EMBL/GenBank/DDBJ databases">
        <title>WGS assembly of Porphyra umbilicalis.</title>
        <authorList>
            <person name="Brawley S.H."/>
            <person name="Blouin N.A."/>
            <person name="Ficko-Blean E."/>
            <person name="Wheeler G.L."/>
            <person name="Lohr M."/>
            <person name="Goodson H.V."/>
            <person name="Jenkins J.W."/>
            <person name="Blaby-Haas C.E."/>
            <person name="Helliwell K.E."/>
            <person name="Chan C."/>
            <person name="Marriage T."/>
            <person name="Bhattacharya D."/>
            <person name="Klein A.S."/>
            <person name="Badis Y."/>
            <person name="Brodie J."/>
            <person name="Cao Y."/>
            <person name="Collen J."/>
            <person name="Dittami S.M."/>
            <person name="Gachon C.M."/>
            <person name="Green B.R."/>
            <person name="Karpowicz S."/>
            <person name="Kim J.W."/>
            <person name="Kudahl U."/>
            <person name="Lin S."/>
            <person name="Michel G."/>
            <person name="Mittag M."/>
            <person name="Olson B.J."/>
            <person name="Pangilinan J."/>
            <person name="Peng Y."/>
            <person name="Qiu H."/>
            <person name="Shu S."/>
            <person name="Singer J.T."/>
            <person name="Smith A.G."/>
            <person name="Sprecher B.N."/>
            <person name="Wagner V."/>
            <person name="Wang W."/>
            <person name="Wang Z.-Y."/>
            <person name="Yan J."/>
            <person name="Yarish C."/>
            <person name="Zoeuner-Riek S."/>
            <person name="Zhuang Y."/>
            <person name="Zou Y."/>
            <person name="Lindquist E.A."/>
            <person name="Grimwood J."/>
            <person name="Barry K."/>
            <person name="Rokhsar D.S."/>
            <person name="Schmutz J."/>
            <person name="Stiller J.W."/>
            <person name="Grossman A.R."/>
            <person name="Prochnik S.E."/>
        </authorList>
    </citation>
    <scope>NUCLEOTIDE SEQUENCE [LARGE SCALE GENOMIC DNA]</scope>
    <source>
        <strain evidence="1">4086291</strain>
    </source>
</reference>
<dbReference type="OrthoDB" id="4721at2759"/>
<dbReference type="AlphaFoldDB" id="A0A1X6NW19"/>
<keyword evidence="2" id="KW-1185">Reference proteome</keyword>
<protein>
    <submittedName>
        <fullName evidence="1">Uncharacterized protein</fullName>
    </submittedName>
</protein>
<gene>
    <name evidence="1" type="ORF">BU14_0403s0012</name>
</gene>
<dbReference type="Gene3D" id="3.60.160.10">
    <property type="entry name" value="Mitochondrial biogenesis AIM24"/>
    <property type="match status" value="1"/>
</dbReference>
<dbReference type="PANTHER" id="PTHR38074">
    <property type="entry name" value="ALTERED INHERITANCE OF MITOCHONDRIA PROTEIN 24, MITOCHONDRIAL"/>
    <property type="match status" value="1"/>
</dbReference>
<sequence>MSAAPQGLAAFAAAAGEAPAAPGGGAFQLQSSKMLRVQVTSSVLVKVGAMVAYRGALSFNRASARKQGVGRLLKKMVTGEGVSLTVAAGQGALYLADDAKNIILLQLSAGESISVSGNDVLAFQDGISWDVRMVQGAGGMMSAGLSNVLLTGPGAVAITCHGDPLALSVGPNADACVDPDAAVAWSGHLKPTLKTDISLRGVFGRGSGEAIQMAFASPTPGFVVVQPYEEKSMQSDGTC</sequence>
<organism evidence="1 2">
    <name type="scientific">Porphyra umbilicalis</name>
    <name type="common">Purple laver</name>
    <name type="synonym">Red alga</name>
    <dbReference type="NCBI Taxonomy" id="2786"/>
    <lineage>
        <taxon>Eukaryota</taxon>
        <taxon>Rhodophyta</taxon>
        <taxon>Bangiophyceae</taxon>
        <taxon>Bangiales</taxon>
        <taxon>Bangiaceae</taxon>
        <taxon>Porphyra</taxon>
    </lineage>
</organism>
<proteinExistence type="predicted"/>
<dbReference type="SUPFAM" id="SSF51219">
    <property type="entry name" value="TRAP-like"/>
    <property type="match status" value="1"/>
</dbReference>
<dbReference type="InterPro" id="IPR016031">
    <property type="entry name" value="Trp_RNA-bd_attenuator-like_dom"/>
</dbReference>
<dbReference type="InterPro" id="IPR002838">
    <property type="entry name" value="AIM24"/>
</dbReference>
<evidence type="ECO:0000313" key="1">
    <source>
        <dbReference type="EMBL" id="OSX72811.1"/>
    </source>
</evidence>
<dbReference type="InterPro" id="IPR036983">
    <property type="entry name" value="AIM24_sf"/>
</dbReference>
<dbReference type="Proteomes" id="UP000218209">
    <property type="component" value="Unassembled WGS sequence"/>
</dbReference>
<name>A0A1X6NW19_PORUM</name>
<dbReference type="Pfam" id="PF01987">
    <property type="entry name" value="AIM24"/>
    <property type="match status" value="1"/>
</dbReference>
<accession>A0A1X6NW19</accession>
<evidence type="ECO:0000313" key="2">
    <source>
        <dbReference type="Proteomes" id="UP000218209"/>
    </source>
</evidence>